<gene>
    <name evidence="16" type="primary">hisI</name>
    <name evidence="16" type="synonym">hisIE</name>
    <name evidence="19" type="ORF">G9470_22630</name>
</gene>
<comment type="catalytic activity">
    <reaction evidence="1 16">
        <text>1-(5-phospho-beta-D-ribosyl)-5'-AMP + H2O = 1-(5-phospho-beta-D-ribosyl)-5-[(5-phospho-beta-D-ribosylamino)methylideneamino]imidazole-4-carboxamide</text>
        <dbReference type="Rhea" id="RHEA:20049"/>
        <dbReference type="ChEBI" id="CHEBI:15377"/>
        <dbReference type="ChEBI" id="CHEBI:58435"/>
        <dbReference type="ChEBI" id="CHEBI:59457"/>
        <dbReference type="EC" id="3.5.4.19"/>
    </reaction>
</comment>
<evidence type="ECO:0000256" key="13">
    <source>
        <dbReference type="ARBA" id="ARBA00022840"/>
    </source>
</evidence>
<dbReference type="InterPro" id="IPR011060">
    <property type="entry name" value="RibuloseP-bd_barrel"/>
</dbReference>
<keyword evidence="14 16" id="KW-0368">Histidine biosynthesis</keyword>
<name>A0ABX1VVY2_9FIRM</name>
<dbReference type="SUPFAM" id="SSF51366">
    <property type="entry name" value="Ribulose-phoshate binding barrel"/>
    <property type="match status" value="1"/>
</dbReference>
<keyword evidence="12 16" id="KW-0378">Hydrolase</keyword>
<dbReference type="Gene3D" id="3.20.20.70">
    <property type="entry name" value="Aldolase class I"/>
    <property type="match status" value="1"/>
</dbReference>
<evidence type="ECO:0000256" key="12">
    <source>
        <dbReference type="ARBA" id="ARBA00022801"/>
    </source>
</evidence>
<comment type="similarity">
    <text evidence="8 17">Belongs to the HisA/HisF family.</text>
</comment>
<dbReference type="InterPro" id="IPR006062">
    <property type="entry name" value="His_biosynth"/>
</dbReference>
<dbReference type="NCBIfam" id="NF000768">
    <property type="entry name" value="PRK00051.1"/>
    <property type="match status" value="1"/>
</dbReference>
<keyword evidence="9 16" id="KW-0963">Cytoplasm</keyword>
<evidence type="ECO:0000256" key="9">
    <source>
        <dbReference type="ARBA" id="ARBA00022490"/>
    </source>
</evidence>
<dbReference type="InterPro" id="IPR038019">
    <property type="entry name" value="PRib_AMP_CycHydrolase_sf"/>
</dbReference>
<dbReference type="InterPro" id="IPR026660">
    <property type="entry name" value="PRA-CH"/>
</dbReference>
<evidence type="ECO:0000256" key="14">
    <source>
        <dbReference type="ARBA" id="ARBA00023102"/>
    </source>
</evidence>
<evidence type="ECO:0000256" key="10">
    <source>
        <dbReference type="ARBA" id="ARBA00022605"/>
    </source>
</evidence>
<reference evidence="19 20" key="1">
    <citation type="submission" date="2020-03" db="EMBL/GenBank/DDBJ databases">
        <title>Genome Sequence of industrial isolate, B5A.</title>
        <authorList>
            <person name="Sharma S."/>
            <person name="Patil P.B."/>
            <person name="Korpole S."/>
        </authorList>
    </citation>
    <scope>NUCLEOTIDE SEQUENCE [LARGE SCALE GENOMIC DNA]</scope>
    <source>
        <strain evidence="19 20">PI-S10-B5A</strain>
    </source>
</reference>
<sequence>MMECKKLIAGFGIREGKAWRLDDLTVCYEERPLSLACFFGDNGADELFLYDISETEADHERTIGLMKEIGRVSDIPVLAGGRVKRLEDVKKYLYAGAKAAFLDVSLEENVDMMKEASDRFGDDKIYAYLPDISYLSHTEEYAQLGASVMILGDGVLSENGLDEVSAREEVFIITGLSDDTFFLADALKRENIAGIIGISDGKTGCMEMKQELKIQGIPVETFESSVEFSEFKLNGDGLIPVITQDYRTGEVLMLAYMNEESFKATLKTGLMTYYSRSRQNLWLKGETSGHYQYVKSLSLDCDNDTLLAKVNQIGAACHTGSRSCFYQELVKKEYQDSNPLKVFEEVFKVILDRKENPKEGSYTNYLFDKGIDKILKKLGEEATEIIIAAKNPDSEEVKYEISDFLYHMMVLMAQKGVTWEDITRELANR</sequence>
<evidence type="ECO:0000256" key="1">
    <source>
        <dbReference type="ARBA" id="ARBA00000024"/>
    </source>
</evidence>
<feature type="region of interest" description="Phosphoribosyl-AMP cyclohydrolase" evidence="16">
    <location>
        <begin position="1"/>
        <end position="342"/>
    </location>
</feature>
<evidence type="ECO:0000256" key="11">
    <source>
        <dbReference type="ARBA" id="ARBA00022741"/>
    </source>
</evidence>
<dbReference type="NCBIfam" id="NF002747">
    <property type="entry name" value="PRK02759.1"/>
    <property type="match status" value="1"/>
</dbReference>
<evidence type="ECO:0000256" key="8">
    <source>
        <dbReference type="ARBA" id="ARBA00009667"/>
    </source>
</evidence>
<dbReference type="Gene3D" id="1.10.287.1080">
    <property type="entry name" value="MazG-like"/>
    <property type="match status" value="1"/>
</dbReference>
<dbReference type="HAMAP" id="MF_01020">
    <property type="entry name" value="HisE"/>
    <property type="match status" value="1"/>
</dbReference>
<evidence type="ECO:0000256" key="7">
    <source>
        <dbReference type="ARBA" id="ARBA00008299"/>
    </source>
</evidence>
<evidence type="ECO:0000256" key="5">
    <source>
        <dbReference type="ARBA" id="ARBA00005204"/>
    </source>
</evidence>
<feature type="region of interest" description="Phosphoribosyl-ATP pyrophosphohydrolase" evidence="16">
    <location>
        <begin position="343"/>
        <end position="429"/>
    </location>
</feature>
<dbReference type="EC" id="3.5.4.19" evidence="16"/>
<comment type="pathway">
    <text evidence="4 16">Amino-acid biosynthesis; L-histidine biosynthesis; L-histidine from 5-phospho-alpha-D-ribose 1-diphosphate: step 3/9.</text>
</comment>
<evidence type="ECO:0000256" key="4">
    <source>
        <dbReference type="ARBA" id="ARBA00005169"/>
    </source>
</evidence>
<dbReference type="InterPro" id="IPR021130">
    <property type="entry name" value="PRib-ATP_PPHydrolase-like"/>
</dbReference>
<comment type="similarity">
    <text evidence="6 16">In the C-terminal section; belongs to the PRA-PH family.</text>
</comment>
<dbReference type="Pfam" id="PF01503">
    <property type="entry name" value="PRA-PH"/>
    <property type="match status" value="1"/>
</dbReference>
<proteinExistence type="inferred from homology"/>
<comment type="caution">
    <text evidence="19">The sequence shown here is derived from an EMBL/GenBank/DDBJ whole genome shotgun (WGS) entry which is preliminary data.</text>
</comment>
<evidence type="ECO:0000256" key="17">
    <source>
        <dbReference type="RuleBase" id="RU003657"/>
    </source>
</evidence>
<evidence type="ECO:0000256" key="16">
    <source>
        <dbReference type="HAMAP-Rule" id="MF_01019"/>
    </source>
</evidence>
<evidence type="ECO:0000256" key="2">
    <source>
        <dbReference type="ARBA" id="ARBA00001460"/>
    </source>
</evidence>
<dbReference type="PANTHER" id="PTHR42945:SF1">
    <property type="entry name" value="HISTIDINE BIOSYNTHESIS BIFUNCTIONAL PROTEIN HIS7"/>
    <property type="match status" value="1"/>
</dbReference>
<feature type="domain" description="Phosphoribosyl-AMP cyclohydrolase" evidence="18">
    <location>
        <begin position="253"/>
        <end position="326"/>
    </location>
</feature>
<dbReference type="InterPro" id="IPR013785">
    <property type="entry name" value="Aldolase_TIM"/>
</dbReference>
<comment type="similarity">
    <text evidence="7 16">In the N-terminal section; belongs to the PRA-CH family.</text>
</comment>
<keyword evidence="10 16" id="KW-0028">Amino-acid biosynthesis</keyword>
<protein>
    <recommendedName>
        <fullName evidence="16">Histidine biosynthesis bifunctional protein HisIE</fullName>
    </recommendedName>
    <domain>
        <recommendedName>
            <fullName evidence="16">Phosphoribosyl-AMP cyclohydrolase</fullName>
            <shortName evidence="16">PRA-CH</shortName>
            <ecNumber evidence="16">3.5.4.19</ecNumber>
        </recommendedName>
    </domain>
    <domain>
        <recommendedName>
            <fullName evidence="16">Phosphoribosyl-ATP pyrophosphatase</fullName>
            <shortName evidence="16">PRA-PH</shortName>
            <ecNumber evidence="16">3.6.1.31</ecNumber>
        </recommendedName>
    </domain>
</protein>
<dbReference type="HAMAP" id="MF_01021">
    <property type="entry name" value="HisI"/>
    <property type="match status" value="1"/>
</dbReference>
<comment type="catalytic activity">
    <reaction evidence="2 16">
        <text>1-(5-phospho-beta-D-ribosyl)-ATP + H2O = 1-(5-phospho-beta-D-ribosyl)-5'-AMP + diphosphate + H(+)</text>
        <dbReference type="Rhea" id="RHEA:22828"/>
        <dbReference type="ChEBI" id="CHEBI:15377"/>
        <dbReference type="ChEBI" id="CHEBI:15378"/>
        <dbReference type="ChEBI" id="CHEBI:33019"/>
        <dbReference type="ChEBI" id="CHEBI:59457"/>
        <dbReference type="ChEBI" id="CHEBI:73183"/>
        <dbReference type="EC" id="3.6.1.31"/>
    </reaction>
</comment>
<accession>A0ABX1VVY2</accession>
<dbReference type="GO" id="GO:0004636">
    <property type="term" value="F:phosphoribosyl-ATP diphosphatase activity"/>
    <property type="evidence" value="ECO:0007669"/>
    <property type="project" value="UniProtKB-EC"/>
</dbReference>
<dbReference type="NCBIfam" id="TIGR03188">
    <property type="entry name" value="histidine_hisI"/>
    <property type="match status" value="1"/>
</dbReference>
<keyword evidence="15 16" id="KW-0511">Multifunctional enzyme</keyword>
<dbReference type="InterPro" id="IPR002496">
    <property type="entry name" value="PRib_AMP_CycHydrolase_dom"/>
</dbReference>
<dbReference type="RefSeq" id="WP_170823620.1">
    <property type="nucleotide sequence ID" value="NZ_JAAOXG010000059.1"/>
</dbReference>
<dbReference type="SUPFAM" id="SSF101386">
    <property type="entry name" value="all-alpha NTP pyrophosphatases"/>
    <property type="match status" value="1"/>
</dbReference>
<dbReference type="PANTHER" id="PTHR42945">
    <property type="entry name" value="HISTIDINE BIOSYNTHESIS BIFUNCTIONAL PROTEIN"/>
    <property type="match status" value="1"/>
</dbReference>
<evidence type="ECO:0000313" key="19">
    <source>
        <dbReference type="EMBL" id="NNJ32562.1"/>
    </source>
</evidence>
<evidence type="ECO:0000256" key="15">
    <source>
        <dbReference type="ARBA" id="ARBA00023268"/>
    </source>
</evidence>
<organism evidence="19 20">
    <name type="scientific">Lacrimispora defluvii</name>
    <dbReference type="NCBI Taxonomy" id="2719233"/>
    <lineage>
        <taxon>Bacteria</taxon>
        <taxon>Bacillati</taxon>
        <taxon>Bacillota</taxon>
        <taxon>Clostridia</taxon>
        <taxon>Lachnospirales</taxon>
        <taxon>Lachnospiraceae</taxon>
        <taxon>Lacrimispora</taxon>
    </lineage>
</organism>
<dbReference type="Proteomes" id="UP000539052">
    <property type="component" value="Unassembled WGS sequence"/>
</dbReference>
<keyword evidence="20" id="KW-1185">Reference proteome</keyword>
<dbReference type="CDD" id="cd11534">
    <property type="entry name" value="NTP-PPase_HisIE_like"/>
    <property type="match status" value="1"/>
</dbReference>
<dbReference type="Gene3D" id="3.10.20.810">
    <property type="entry name" value="Phosphoribosyl-AMP cyclohydrolase"/>
    <property type="match status" value="1"/>
</dbReference>
<dbReference type="Pfam" id="PF00977">
    <property type="entry name" value="His_biosynth"/>
    <property type="match status" value="1"/>
</dbReference>
<dbReference type="GO" id="GO:0004635">
    <property type="term" value="F:phosphoribosyl-AMP cyclohydrolase activity"/>
    <property type="evidence" value="ECO:0007669"/>
    <property type="project" value="UniProtKB-EC"/>
</dbReference>
<dbReference type="EMBL" id="JAAOXG010000059">
    <property type="protein sequence ID" value="NNJ32562.1"/>
    <property type="molecule type" value="Genomic_DNA"/>
</dbReference>
<comment type="pathway">
    <text evidence="5 16">Amino-acid biosynthesis; L-histidine biosynthesis; L-histidine from 5-phospho-alpha-D-ribose 1-diphosphate: step 2/9.</text>
</comment>
<evidence type="ECO:0000256" key="3">
    <source>
        <dbReference type="ARBA" id="ARBA00004496"/>
    </source>
</evidence>
<comment type="subcellular location">
    <subcellularLocation>
        <location evidence="3 16">Cytoplasm</location>
    </subcellularLocation>
</comment>
<dbReference type="Pfam" id="PF01502">
    <property type="entry name" value="PRA-CH"/>
    <property type="match status" value="1"/>
</dbReference>
<evidence type="ECO:0000313" key="20">
    <source>
        <dbReference type="Proteomes" id="UP000539052"/>
    </source>
</evidence>
<dbReference type="HAMAP" id="MF_01019">
    <property type="entry name" value="HisIE"/>
    <property type="match status" value="1"/>
</dbReference>
<dbReference type="InterPro" id="IPR023019">
    <property type="entry name" value="His_synth_HisIE"/>
</dbReference>
<dbReference type="SUPFAM" id="SSF141734">
    <property type="entry name" value="HisI-like"/>
    <property type="match status" value="1"/>
</dbReference>
<keyword evidence="11 16" id="KW-0547">Nucleotide-binding</keyword>
<dbReference type="EC" id="3.6.1.31" evidence="16"/>
<evidence type="ECO:0000259" key="18">
    <source>
        <dbReference type="Pfam" id="PF01502"/>
    </source>
</evidence>
<evidence type="ECO:0000256" key="6">
    <source>
        <dbReference type="ARBA" id="ARBA00007731"/>
    </source>
</evidence>
<keyword evidence="13 16" id="KW-0067">ATP-binding</keyword>
<dbReference type="InterPro" id="IPR008179">
    <property type="entry name" value="HisE"/>
</dbReference>